<accession>A0A1D1V0L2</accession>
<name>A0A1D1V0L2_RAMVA</name>
<reference evidence="1 2" key="1">
    <citation type="journal article" date="2016" name="Nat. Commun.">
        <title>Extremotolerant tardigrade genome and improved radiotolerance of human cultured cells by tardigrade-unique protein.</title>
        <authorList>
            <person name="Hashimoto T."/>
            <person name="Horikawa D.D."/>
            <person name="Saito Y."/>
            <person name="Kuwahara H."/>
            <person name="Kozuka-Hata H."/>
            <person name="Shin-I T."/>
            <person name="Minakuchi Y."/>
            <person name="Ohishi K."/>
            <person name="Motoyama A."/>
            <person name="Aizu T."/>
            <person name="Enomoto A."/>
            <person name="Kondo K."/>
            <person name="Tanaka S."/>
            <person name="Hara Y."/>
            <person name="Koshikawa S."/>
            <person name="Sagara H."/>
            <person name="Miura T."/>
            <person name="Yokobori S."/>
            <person name="Miyagawa K."/>
            <person name="Suzuki Y."/>
            <person name="Kubo T."/>
            <person name="Oyama M."/>
            <person name="Kohara Y."/>
            <person name="Fujiyama A."/>
            <person name="Arakawa K."/>
            <person name="Katayama T."/>
            <person name="Toyoda A."/>
            <person name="Kunieda T."/>
        </authorList>
    </citation>
    <scope>NUCLEOTIDE SEQUENCE [LARGE SCALE GENOMIC DNA]</scope>
    <source>
        <strain evidence="1 2">YOKOZUNA-1</strain>
    </source>
</reference>
<dbReference type="EMBL" id="BDGG01000002">
    <property type="protein sequence ID" value="GAU94195.1"/>
    <property type="molecule type" value="Genomic_DNA"/>
</dbReference>
<organism evidence="1 2">
    <name type="scientific">Ramazzottius varieornatus</name>
    <name type="common">Water bear</name>
    <name type="synonym">Tardigrade</name>
    <dbReference type="NCBI Taxonomy" id="947166"/>
    <lineage>
        <taxon>Eukaryota</taxon>
        <taxon>Metazoa</taxon>
        <taxon>Ecdysozoa</taxon>
        <taxon>Tardigrada</taxon>
        <taxon>Eutardigrada</taxon>
        <taxon>Parachela</taxon>
        <taxon>Hypsibioidea</taxon>
        <taxon>Ramazzottiidae</taxon>
        <taxon>Ramazzottius</taxon>
    </lineage>
</organism>
<evidence type="ECO:0000313" key="1">
    <source>
        <dbReference type="EMBL" id="GAU94195.1"/>
    </source>
</evidence>
<evidence type="ECO:0000313" key="2">
    <source>
        <dbReference type="Proteomes" id="UP000186922"/>
    </source>
</evidence>
<protein>
    <submittedName>
        <fullName evidence="1">Uncharacterized protein</fullName>
    </submittedName>
</protein>
<proteinExistence type="predicted"/>
<comment type="caution">
    <text evidence="1">The sequence shown here is derived from an EMBL/GenBank/DDBJ whole genome shotgun (WGS) entry which is preliminary data.</text>
</comment>
<sequence length="55" mass="6058">MDGRSFLPPSTCEASSNLVTGVALNVVLFKPAKTHLRTGRNMVGMRRRRKSADQV</sequence>
<dbReference type="Proteomes" id="UP000186922">
    <property type="component" value="Unassembled WGS sequence"/>
</dbReference>
<dbReference type="AlphaFoldDB" id="A0A1D1V0L2"/>
<gene>
    <name evidence="1" type="primary">RvY_06017-1</name>
    <name evidence="1" type="synonym">RvY_06017.1</name>
    <name evidence="1" type="ORF">RvY_06017</name>
</gene>
<keyword evidence="2" id="KW-1185">Reference proteome</keyword>